<dbReference type="AlphaFoldDB" id="A0A4Q0AL08"/>
<evidence type="ECO:0000313" key="3">
    <source>
        <dbReference type="Proteomes" id="UP000289269"/>
    </source>
</evidence>
<sequence>MTAVNDRNRQAGFTLLEVVVIMPIMILTVAVLVAFLITVYGNLLSKNVSLQLAAEAQSALFSMRDDMFYAVRFASTNQSDTTDANAPSGGWNAVTQNALIVYEAAYTAPREIVNRQLVYKKDTPNPCNGTEIGQNQYSTNTLIYFVSGGALYRRVLVPDQTRNCLSTYRLQTCPSAGSGCSQDVAVANDVKQFSQRFYSGYGNNAEITLAQLQTDPKQFIQVSRVDITLTLEKKVNAEPVDATASISIKKIE</sequence>
<evidence type="ECO:0008006" key="4">
    <source>
        <dbReference type="Google" id="ProtNLM"/>
    </source>
</evidence>
<dbReference type="EMBL" id="SCKW01000003">
    <property type="protein sequence ID" value="RWZ79732.1"/>
    <property type="molecule type" value="Genomic_DNA"/>
</dbReference>
<name>A0A4Q0AL08_9BACT</name>
<accession>A0A4Q0AL08</accession>
<keyword evidence="1" id="KW-1133">Transmembrane helix</keyword>
<evidence type="ECO:0000313" key="2">
    <source>
        <dbReference type="EMBL" id="RWZ79732.1"/>
    </source>
</evidence>
<protein>
    <recommendedName>
        <fullName evidence="4">Prepilin-type N-terminal cleavage/methylation domain-containing protein</fullName>
    </recommendedName>
</protein>
<dbReference type="Proteomes" id="UP000289269">
    <property type="component" value="Unassembled WGS sequence"/>
</dbReference>
<keyword evidence="1" id="KW-0472">Membrane</keyword>
<reference evidence="2" key="1">
    <citation type="submission" date="2019-01" db="EMBL/GenBank/DDBJ databases">
        <title>Genomic signatures and co-occurrence patterns of the ultra-small Saccharimodia (Patescibacteria phylum) suggest a symbiotic lifestyle.</title>
        <authorList>
            <person name="Lemos L."/>
            <person name="Medeiros J."/>
            <person name="Andreote F."/>
            <person name="Fernandes G."/>
            <person name="Varani A."/>
            <person name="Oliveira G."/>
            <person name="Pylro V."/>
        </authorList>
    </citation>
    <scope>NUCLEOTIDE SEQUENCE [LARGE SCALE GENOMIC DNA]</scope>
    <source>
        <strain evidence="2">AMD01</strain>
    </source>
</reference>
<evidence type="ECO:0000256" key="1">
    <source>
        <dbReference type="SAM" id="Phobius"/>
    </source>
</evidence>
<feature type="transmembrane region" description="Helical" evidence="1">
    <location>
        <begin position="20"/>
        <end position="43"/>
    </location>
</feature>
<keyword evidence="3" id="KW-1185">Reference proteome</keyword>
<gene>
    <name evidence="2" type="ORF">EOT04_00525</name>
</gene>
<proteinExistence type="predicted"/>
<comment type="caution">
    <text evidence="2">The sequence shown here is derived from an EMBL/GenBank/DDBJ whole genome shotgun (WGS) entry which is preliminary data.</text>
</comment>
<keyword evidence="1" id="KW-0812">Transmembrane</keyword>
<organism evidence="2 3">
    <name type="scientific">Candidatus Chaera renei</name>
    <dbReference type="NCBI Taxonomy" id="2506947"/>
    <lineage>
        <taxon>Bacteria</taxon>
        <taxon>Candidatus Saccharimonadota</taxon>
        <taxon>Candidatus Saccharimonadia</taxon>
        <taxon>Candidatus Saccharimonadales</taxon>
        <taxon>Candidatus Saccharimonadaceae</taxon>
        <taxon>Candidatus Chaera</taxon>
    </lineage>
</organism>